<sequence length="120" mass="12766">MNDNDSKALRARAEADSARTRLAGTLHEIQQRLKPGTLAANAWDSLRDSGTTLAGETVGLVRKRPLATAGLVAGVAAFFARKPLLRLLSNRRAIATGDDSLPAETLPGRSHGMQHIGDRS</sequence>
<dbReference type="AlphaFoldDB" id="A0A2T5FWN1"/>
<organism evidence="2 3">
    <name type="scientific">Sphingomonas oleivorans</name>
    <dbReference type="NCBI Taxonomy" id="1735121"/>
    <lineage>
        <taxon>Bacteria</taxon>
        <taxon>Pseudomonadati</taxon>
        <taxon>Pseudomonadota</taxon>
        <taxon>Alphaproteobacteria</taxon>
        <taxon>Sphingomonadales</taxon>
        <taxon>Sphingomonadaceae</taxon>
        <taxon>Sphingomonas</taxon>
    </lineage>
</organism>
<evidence type="ECO:0000256" key="1">
    <source>
        <dbReference type="SAM" id="MobiDB-lite"/>
    </source>
</evidence>
<dbReference type="OrthoDB" id="7571914at2"/>
<proteinExistence type="predicted"/>
<dbReference type="RefSeq" id="WP_107968549.1">
    <property type="nucleotide sequence ID" value="NZ_NWBU01000010.1"/>
</dbReference>
<reference evidence="2 3" key="1">
    <citation type="submission" date="2017-09" db="EMBL/GenBank/DDBJ databases">
        <title>Sphingomonas panjinensis sp.nov., isolated from oil-contaminated soil.</title>
        <authorList>
            <person name="Wang L."/>
            <person name="Chen L."/>
        </authorList>
    </citation>
    <scope>NUCLEOTIDE SEQUENCE [LARGE SCALE GENOMIC DNA]</scope>
    <source>
        <strain evidence="2 3">FW-11</strain>
    </source>
</reference>
<evidence type="ECO:0000313" key="2">
    <source>
        <dbReference type="EMBL" id="PTQ10201.1"/>
    </source>
</evidence>
<evidence type="ECO:0000313" key="3">
    <source>
        <dbReference type="Proteomes" id="UP000244162"/>
    </source>
</evidence>
<dbReference type="EMBL" id="NWBU01000010">
    <property type="protein sequence ID" value="PTQ10201.1"/>
    <property type="molecule type" value="Genomic_DNA"/>
</dbReference>
<accession>A0A2T5FWN1</accession>
<comment type="caution">
    <text evidence="2">The sequence shown here is derived from an EMBL/GenBank/DDBJ whole genome shotgun (WGS) entry which is preliminary data.</text>
</comment>
<dbReference type="Proteomes" id="UP000244162">
    <property type="component" value="Unassembled WGS sequence"/>
</dbReference>
<name>A0A2T5FWN1_9SPHN</name>
<keyword evidence="3" id="KW-1185">Reference proteome</keyword>
<protein>
    <recommendedName>
        <fullName evidence="4">DUF3618 domain-containing protein</fullName>
    </recommendedName>
</protein>
<dbReference type="Pfam" id="PF12277">
    <property type="entry name" value="DUF3618"/>
    <property type="match status" value="1"/>
</dbReference>
<feature type="region of interest" description="Disordered" evidence="1">
    <location>
        <begin position="96"/>
        <end position="120"/>
    </location>
</feature>
<dbReference type="InterPro" id="IPR022062">
    <property type="entry name" value="DUF3618"/>
</dbReference>
<gene>
    <name evidence="2" type="ORF">CLG96_13885</name>
</gene>
<evidence type="ECO:0008006" key="4">
    <source>
        <dbReference type="Google" id="ProtNLM"/>
    </source>
</evidence>